<feature type="region of interest" description="Disordered" evidence="1">
    <location>
        <begin position="44"/>
        <end position="103"/>
    </location>
</feature>
<dbReference type="AlphaFoldDB" id="A0A6J6X268"/>
<gene>
    <name evidence="2" type="ORF">UFOPK2958_01078</name>
</gene>
<feature type="compositionally biased region" description="Basic and acidic residues" evidence="1">
    <location>
        <begin position="68"/>
        <end position="84"/>
    </location>
</feature>
<accession>A0A6J6X268</accession>
<name>A0A6J6X268_9ZZZZ</name>
<organism evidence="2">
    <name type="scientific">freshwater metagenome</name>
    <dbReference type="NCBI Taxonomy" id="449393"/>
    <lineage>
        <taxon>unclassified sequences</taxon>
        <taxon>metagenomes</taxon>
        <taxon>ecological metagenomes</taxon>
    </lineage>
</organism>
<reference evidence="2" key="1">
    <citation type="submission" date="2020-05" db="EMBL/GenBank/DDBJ databases">
        <authorList>
            <person name="Chiriac C."/>
            <person name="Salcher M."/>
            <person name="Ghai R."/>
            <person name="Kavagutti S V."/>
        </authorList>
    </citation>
    <scope>NUCLEOTIDE SEQUENCE</scope>
</reference>
<protein>
    <submittedName>
        <fullName evidence="2">Unannotated protein</fullName>
    </submittedName>
</protein>
<evidence type="ECO:0000256" key="1">
    <source>
        <dbReference type="SAM" id="MobiDB-lite"/>
    </source>
</evidence>
<feature type="compositionally biased region" description="Basic and acidic residues" evidence="1">
    <location>
        <begin position="248"/>
        <end position="258"/>
    </location>
</feature>
<feature type="region of interest" description="Disordered" evidence="1">
    <location>
        <begin position="237"/>
        <end position="273"/>
    </location>
</feature>
<dbReference type="EMBL" id="CAFAAB010000131">
    <property type="protein sequence ID" value="CAB4789683.1"/>
    <property type="molecule type" value="Genomic_DNA"/>
</dbReference>
<feature type="compositionally biased region" description="Basic and acidic residues" evidence="1">
    <location>
        <begin position="45"/>
        <end position="55"/>
    </location>
</feature>
<proteinExistence type="predicted"/>
<sequence>MASIVGPARPVRMEQGCRGECRHQGRGHRGEGFPGCLAKGVDAADADRHPGHVPHDPGGLPAAQAEPSTRHGDGCLHPGTERSGGDPGGQGCPGPGPTRRPRKPVQAVFGDARMDHRQFSHLVRHEVRCSRHSGQSRCLRQVGQACLARLALQGPVIGHHVDPSGWRHGPPVGHVTGLATASPATGPGWRVLRRARQVGRRRPRRVPRMLPHPGFKITDAFLQTGVHRPEVNVHRPQLSNGCLQGGDHGWHHSTDRAPKPTRHPYPGDRCRRN</sequence>
<evidence type="ECO:0000313" key="2">
    <source>
        <dbReference type="EMBL" id="CAB4789683.1"/>
    </source>
</evidence>